<reference evidence="3" key="1">
    <citation type="journal article" date="2011" name="Nat. Genet.">
        <title>The Arabidopsis lyrata genome sequence and the basis of rapid genome size change.</title>
        <authorList>
            <person name="Hu T.T."/>
            <person name="Pattyn P."/>
            <person name="Bakker E.G."/>
            <person name="Cao J."/>
            <person name="Cheng J.-F."/>
            <person name="Clark R.M."/>
            <person name="Fahlgren N."/>
            <person name="Fawcett J.A."/>
            <person name="Grimwood J."/>
            <person name="Gundlach H."/>
            <person name="Haberer G."/>
            <person name="Hollister J.D."/>
            <person name="Ossowski S."/>
            <person name="Ottilar R.P."/>
            <person name="Salamov A.A."/>
            <person name="Schneeberger K."/>
            <person name="Spannagl M."/>
            <person name="Wang X."/>
            <person name="Yang L."/>
            <person name="Nasrallah M.E."/>
            <person name="Bergelson J."/>
            <person name="Carrington J.C."/>
            <person name="Gaut B.S."/>
            <person name="Schmutz J."/>
            <person name="Mayer K.F.X."/>
            <person name="Van de Peer Y."/>
            <person name="Grigoriev I.V."/>
            <person name="Nordborg M."/>
            <person name="Weigel D."/>
            <person name="Guo Y.-L."/>
        </authorList>
    </citation>
    <scope>NUCLEOTIDE SEQUENCE [LARGE SCALE GENOMIC DNA]</scope>
    <source>
        <strain evidence="3">cv. MN47</strain>
    </source>
</reference>
<organism evidence="3">
    <name type="scientific">Arabidopsis lyrata subsp. lyrata</name>
    <name type="common">Lyre-leaved rock-cress</name>
    <dbReference type="NCBI Taxonomy" id="81972"/>
    <lineage>
        <taxon>Eukaryota</taxon>
        <taxon>Viridiplantae</taxon>
        <taxon>Streptophyta</taxon>
        <taxon>Embryophyta</taxon>
        <taxon>Tracheophyta</taxon>
        <taxon>Spermatophyta</taxon>
        <taxon>Magnoliopsida</taxon>
        <taxon>eudicotyledons</taxon>
        <taxon>Gunneridae</taxon>
        <taxon>Pentapetalae</taxon>
        <taxon>rosids</taxon>
        <taxon>malvids</taxon>
        <taxon>Brassicales</taxon>
        <taxon>Brassicaceae</taxon>
        <taxon>Camelineae</taxon>
        <taxon>Arabidopsis</taxon>
    </lineage>
</organism>
<evidence type="ECO:0000313" key="2">
    <source>
        <dbReference type="EMBL" id="EFH66652.1"/>
    </source>
</evidence>
<dbReference type="Proteomes" id="UP000008694">
    <property type="component" value="Unassembled WGS sequence"/>
</dbReference>
<evidence type="ECO:0000256" key="1">
    <source>
        <dbReference type="SAM" id="MobiDB-lite"/>
    </source>
</evidence>
<evidence type="ECO:0000313" key="3">
    <source>
        <dbReference type="Proteomes" id="UP000008694"/>
    </source>
</evidence>
<gene>
    <name evidence="2" type="ORF">ARALYDRAFT_335308</name>
</gene>
<keyword evidence="3" id="KW-1185">Reference proteome</keyword>
<dbReference type="HOGENOM" id="CLU_160245_0_0_1"/>
<dbReference type="EMBL" id="GL348713">
    <property type="protein sequence ID" value="EFH66652.1"/>
    <property type="molecule type" value="Genomic_DNA"/>
</dbReference>
<accession>D7KJ34</accession>
<dbReference type="Gramene" id="fgenesh1_pg.C_scaffold_1001873">
    <property type="protein sequence ID" value="fgenesh1_pg.C_scaffold_1001873"/>
    <property type="gene ID" value="fgenesh1_pg.C_scaffold_1001873"/>
</dbReference>
<protein>
    <submittedName>
        <fullName evidence="2">Predicted protein</fullName>
    </submittedName>
</protein>
<dbReference type="AlphaFoldDB" id="D7KJ34"/>
<feature type="compositionally biased region" description="Basic and acidic residues" evidence="1">
    <location>
        <begin position="72"/>
        <end position="81"/>
    </location>
</feature>
<proteinExistence type="predicted"/>
<name>D7KJ34_ARALL</name>
<feature type="region of interest" description="Disordered" evidence="1">
    <location>
        <begin position="1"/>
        <end position="98"/>
    </location>
</feature>
<sequence length="112" mass="12116">MARVRNAEGEYESTAARPREPVDSSTMVEPTEETGEQREPGDAEPGSETVGMQIDLIEDAAIDASESQPAKETVELERVTTEGETEDSDSQPANESLIEPTIAQVQLVQLVN</sequence>